<organism evidence="10 11">
    <name type="scientific">Limulus polyphemus</name>
    <name type="common">Atlantic horseshoe crab</name>
    <dbReference type="NCBI Taxonomy" id="6850"/>
    <lineage>
        <taxon>Eukaryota</taxon>
        <taxon>Metazoa</taxon>
        <taxon>Ecdysozoa</taxon>
        <taxon>Arthropoda</taxon>
        <taxon>Chelicerata</taxon>
        <taxon>Merostomata</taxon>
        <taxon>Xiphosura</taxon>
        <taxon>Limulidae</taxon>
        <taxon>Limulus</taxon>
    </lineage>
</organism>
<evidence type="ECO:0000256" key="4">
    <source>
        <dbReference type="ARBA" id="ARBA00022692"/>
    </source>
</evidence>
<dbReference type="InterPro" id="IPR050746">
    <property type="entry name" value="DAACS"/>
</dbReference>
<keyword evidence="8" id="KW-0325">Glycoprotein</keyword>
<evidence type="ECO:0000256" key="5">
    <source>
        <dbReference type="ARBA" id="ARBA00022847"/>
    </source>
</evidence>
<accession>A0ABM1BGR1</accession>
<comment type="similarity">
    <text evidence="2 9">Belongs to the dicarboxylate/amino acid:cation symporter (DAACS) (TC 2.A.23) family.</text>
</comment>
<dbReference type="PROSITE" id="PS00714">
    <property type="entry name" value="NA_DICARBOXYL_SYMP_2"/>
    <property type="match status" value="1"/>
</dbReference>
<dbReference type="InterPro" id="IPR036458">
    <property type="entry name" value="Na:dicarbo_symporter_sf"/>
</dbReference>
<evidence type="ECO:0000256" key="9">
    <source>
        <dbReference type="RuleBase" id="RU361216"/>
    </source>
</evidence>
<keyword evidence="3 9" id="KW-0813">Transport</keyword>
<keyword evidence="6" id="KW-1133">Transmembrane helix</keyword>
<dbReference type="SUPFAM" id="SSF118215">
    <property type="entry name" value="Proton glutamate symport protein"/>
    <property type="match status" value="1"/>
</dbReference>
<dbReference type="Pfam" id="PF00375">
    <property type="entry name" value="SDF"/>
    <property type="match status" value="1"/>
</dbReference>
<protein>
    <recommendedName>
        <fullName evidence="9">Amino acid transporter</fullName>
    </recommendedName>
</protein>
<evidence type="ECO:0000256" key="6">
    <source>
        <dbReference type="ARBA" id="ARBA00022989"/>
    </source>
</evidence>
<dbReference type="InterPro" id="IPR018107">
    <property type="entry name" value="Na-dicarboxylate_symporter_CS"/>
</dbReference>
<evidence type="ECO:0000313" key="10">
    <source>
        <dbReference type="Proteomes" id="UP000694941"/>
    </source>
</evidence>
<keyword evidence="10" id="KW-1185">Reference proteome</keyword>
<dbReference type="RefSeq" id="XP_013781666.1">
    <property type="nucleotide sequence ID" value="XM_013926212.2"/>
</dbReference>
<comment type="subcellular location">
    <subcellularLocation>
        <location evidence="1 9">Membrane</location>
        <topology evidence="1 9">Multi-pass membrane protein</topology>
    </subcellularLocation>
</comment>
<evidence type="ECO:0000256" key="7">
    <source>
        <dbReference type="ARBA" id="ARBA00023136"/>
    </source>
</evidence>
<dbReference type="Gene3D" id="1.10.3860.10">
    <property type="entry name" value="Sodium:dicarboxylate symporter"/>
    <property type="match status" value="1"/>
</dbReference>
<evidence type="ECO:0000256" key="8">
    <source>
        <dbReference type="ARBA" id="ARBA00023180"/>
    </source>
</evidence>
<evidence type="ECO:0000256" key="3">
    <source>
        <dbReference type="ARBA" id="ARBA00022448"/>
    </source>
</evidence>
<sequence length="158" mass="16762">SATLPVTFSCLEQKNKIDPRISRFCLPIGATINMDGTALYEAVAAIFIAQLRNVHLNVGKIVAISVTSTAASIGAAGIPQAALVTMVLVLNVVGLPPEDAALVFVVDWFIDRFRTAVNVLGDAFGAAIVAHLSSQDLQELSKDTKQTLNENTNTDINI</sequence>
<dbReference type="Proteomes" id="UP000694941">
    <property type="component" value="Unplaced"/>
</dbReference>
<keyword evidence="7" id="KW-0472">Membrane</keyword>
<gene>
    <name evidence="11" type="primary">LOC106465963</name>
</gene>
<dbReference type="PANTHER" id="PTHR11958:SF63">
    <property type="entry name" value="AMINO ACID TRANSPORTER"/>
    <property type="match status" value="1"/>
</dbReference>
<feature type="non-terminal residue" evidence="11">
    <location>
        <position position="1"/>
    </location>
</feature>
<keyword evidence="4" id="KW-0812">Transmembrane</keyword>
<dbReference type="GeneID" id="106465963"/>
<dbReference type="InterPro" id="IPR001991">
    <property type="entry name" value="Na-dicarboxylate_symporter"/>
</dbReference>
<evidence type="ECO:0000256" key="1">
    <source>
        <dbReference type="ARBA" id="ARBA00004141"/>
    </source>
</evidence>
<reference evidence="11" key="1">
    <citation type="submission" date="2025-08" db="UniProtKB">
        <authorList>
            <consortium name="RefSeq"/>
        </authorList>
    </citation>
    <scope>IDENTIFICATION</scope>
    <source>
        <tissue evidence="11">Muscle</tissue>
    </source>
</reference>
<dbReference type="PRINTS" id="PR00173">
    <property type="entry name" value="EDTRNSPORT"/>
</dbReference>
<evidence type="ECO:0000256" key="2">
    <source>
        <dbReference type="ARBA" id="ARBA00006148"/>
    </source>
</evidence>
<proteinExistence type="inferred from homology"/>
<dbReference type="PANTHER" id="PTHR11958">
    <property type="entry name" value="SODIUM/DICARBOXYLATE SYMPORTER-RELATED"/>
    <property type="match status" value="1"/>
</dbReference>
<keyword evidence="5 9" id="KW-0769">Symport</keyword>
<name>A0ABM1BGR1_LIMPO</name>
<evidence type="ECO:0000313" key="11">
    <source>
        <dbReference type="RefSeq" id="XP_013781666.1"/>
    </source>
</evidence>